<proteinExistence type="predicted"/>
<evidence type="ECO:0000313" key="1">
    <source>
        <dbReference type="EMBL" id="OGN17680.1"/>
    </source>
</evidence>
<evidence type="ECO:0000313" key="2">
    <source>
        <dbReference type="Proteomes" id="UP000178117"/>
    </source>
</evidence>
<gene>
    <name evidence="1" type="ORF">A3C88_01500</name>
</gene>
<name>A0A1F8FYC5_9BACT</name>
<protein>
    <submittedName>
        <fullName evidence="1">Uncharacterized protein</fullName>
    </submittedName>
</protein>
<accession>A0A1F8FYC5</accession>
<dbReference type="Proteomes" id="UP000178117">
    <property type="component" value="Unassembled WGS sequence"/>
</dbReference>
<dbReference type="AlphaFoldDB" id="A0A1F8FYC5"/>
<comment type="caution">
    <text evidence="1">The sequence shown here is derived from an EMBL/GenBank/DDBJ whole genome shotgun (WGS) entry which is preliminary data.</text>
</comment>
<dbReference type="EMBL" id="MGJZ01000006">
    <property type="protein sequence ID" value="OGN17680.1"/>
    <property type="molecule type" value="Genomic_DNA"/>
</dbReference>
<sequence>MNQSNEFTVGDWVTWRDDWNPDWALKREHAIRDYGHGPFRVEGVRHEFVDIRHYFGAEEGERISHQTGFGSDFFRKVDPPLTKS</sequence>
<organism evidence="1 2">
    <name type="scientific">Candidatus Yanofskybacteria bacterium RIFCSPHIGHO2_02_FULL_50_12</name>
    <dbReference type="NCBI Taxonomy" id="1802685"/>
    <lineage>
        <taxon>Bacteria</taxon>
        <taxon>Candidatus Yanofskyibacteriota</taxon>
    </lineage>
</organism>
<reference evidence="1 2" key="1">
    <citation type="journal article" date="2016" name="Nat. Commun.">
        <title>Thousands of microbial genomes shed light on interconnected biogeochemical processes in an aquifer system.</title>
        <authorList>
            <person name="Anantharaman K."/>
            <person name="Brown C.T."/>
            <person name="Hug L.A."/>
            <person name="Sharon I."/>
            <person name="Castelle C.J."/>
            <person name="Probst A.J."/>
            <person name="Thomas B.C."/>
            <person name="Singh A."/>
            <person name="Wilkins M.J."/>
            <person name="Karaoz U."/>
            <person name="Brodie E.L."/>
            <person name="Williams K.H."/>
            <person name="Hubbard S.S."/>
            <person name="Banfield J.F."/>
        </authorList>
    </citation>
    <scope>NUCLEOTIDE SEQUENCE [LARGE SCALE GENOMIC DNA]</scope>
</reference>